<dbReference type="PROSITE" id="PS50943">
    <property type="entry name" value="HTH_CROC1"/>
    <property type="match status" value="1"/>
</dbReference>
<protein>
    <submittedName>
        <fullName evidence="3">Helix-turn-helix domain-containing protein</fullName>
    </submittedName>
</protein>
<dbReference type="Pfam" id="PF01381">
    <property type="entry name" value="HTH_3"/>
    <property type="match status" value="1"/>
</dbReference>
<dbReference type="InterPro" id="IPR001387">
    <property type="entry name" value="Cro/C1-type_HTH"/>
</dbReference>
<feature type="region of interest" description="Disordered" evidence="1">
    <location>
        <begin position="153"/>
        <end position="172"/>
    </location>
</feature>
<evidence type="ECO:0000313" key="3">
    <source>
        <dbReference type="EMBL" id="RJP68473.1"/>
    </source>
</evidence>
<dbReference type="GO" id="GO:0003677">
    <property type="term" value="F:DNA binding"/>
    <property type="evidence" value="ECO:0007669"/>
    <property type="project" value="InterPro"/>
</dbReference>
<dbReference type="Gene3D" id="1.10.260.40">
    <property type="entry name" value="lambda repressor-like DNA-binding domains"/>
    <property type="match status" value="1"/>
</dbReference>
<proteinExistence type="predicted"/>
<dbReference type="CDD" id="cd00093">
    <property type="entry name" value="HTH_XRE"/>
    <property type="match status" value="1"/>
</dbReference>
<sequence length="172" mass="19065">MRPTRNRRKGETTMGKLEDVMKAEIGRLAKKQVRAAVAPLQRDVRRFKRTLSQLVRATSRLEKAAAQQARRLPLAKGRPQASEEEVRAARLSPRVIKNLRRRLGISQEQLAALADVTPGAVAAWEQGRAKPRGINKSAVVALRKFGRRDVKRLLATKDAAPGRKRAGKKPGA</sequence>
<dbReference type="EMBL" id="QZKI01000091">
    <property type="protein sequence ID" value="RJP68473.1"/>
    <property type="molecule type" value="Genomic_DNA"/>
</dbReference>
<feature type="compositionally biased region" description="Basic residues" evidence="1">
    <location>
        <begin position="162"/>
        <end position="172"/>
    </location>
</feature>
<dbReference type="InterPro" id="IPR010982">
    <property type="entry name" value="Lambda_DNA-bd_dom_sf"/>
</dbReference>
<evidence type="ECO:0000313" key="4">
    <source>
        <dbReference type="Proteomes" id="UP000285961"/>
    </source>
</evidence>
<evidence type="ECO:0000259" key="2">
    <source>
        <dbReference type="PROSITE" id="PS50943"/>
    </source>
</evidence>
<dbReference type="SUPFAM" id="SSF47413">
    <property type="entry name" value="lambda repressor-like DNA-binding domains"/>
    <property type="match status" value="1"/>
</dbReference>
<evidence type="ECO:0000256" key="1">
    <source>
        <dbReference type="SAM" id="MobiDB-lite"/>
    </source>
</evidence>
<gene>
    <name evidence="3" type="ORF">C4532_12565</name>
</gene>
<accession>A0A419EVL2</accession>
<feature type="domain" description="HTH cro/C1-type" evidence="2">
    <location>
        <begin position="96"/>
        <end position="131"/>
    </location>
</feature>
<dbReference type="Proteomes" id="UP000285961">
    <property type="component" value="Unassembled WGS sequence"/>
</dbReference>
<comment type="caution">
    <text evidence="3">The sequence shown here is derived from an EMBL/GenBank/DDBJ whole genome shotgun (WGS) entry which is preliminary data.</text>
</comment>
<reference evidence="3 4" key="1">
    <citation type="journal article" date="2017" name="ISME J.">
        <title>Energy and carbon metabolisms in a deep terrestrial subsurface fluid microbial community.</title>
        <authorList>
            <person name="Momper L."/>
            <person name="Jungbluth S.P."/>
            <person name="Lee M.D."/>
            <person name="Amend J.P."/>
        </authorList>
    </citation>
    <scope>NUCLEOTIDE SEQUENCE [LARGE SCALE GENOMIC DNA]</scope>
    <source>
        <strain evidence="3">SURF_17</strain>
    </source>
</reference>
<organism evidence="3 4">
    <name type="scientific">Candidatus Abyssobacteria bacterium SURF_17</name>
    <dbReference type="NCBI Taxonomy" id="2093361"/>
    <lineage>
        <taxon>Bacteria</taxon>
        <taxon>Pseudomonadati</taxon>
        <taxon>Candidatus Hydrogenedentota</taxon>
        <taxon>Candidatus Abyssobacteria</taxon>
    </lineage>
</organism>
<name>A0A419EVL2_9BACT</name>
<dbReference type="SMART" id="SM00530">
    <property type="entry name" value="HTH_XRE"/>
    <property type="match status" value="1"/>
</dbReference>
<dbReference type="AlphaFoldDB" id="A0A419EVL2"/>